<dbReference type="GO" id="GO:0000156">
    <property type="term" value="F:phosphorelay response regulator activity"/>
    <property type="evidence" value="ECO:0007669"/>
    <property type="project" value="TreeGrafter"/>
</dbReference>
<dbReference type="SUPFAM" id="SSF46894">
    <property type="entry name" value="C-terminal effector domain of the bipartite response regulators"/>
    <property type="match status" value="1"/>
</dbReference>
<dbReference type="PROSITE" id="PS51755">
    <property type="entry name" value="OMPR_PHOB"/>
    <property type="match status" value="1"/>
</dbReference>
<reference evidence="10" key="1">
    <citation type="submission" date="2020-05" db="EMBL/GenBank/DDBJ databases">
        <authorList>
            <person name="Chiriac C."/>
            <person name="Salcher M."/>
            <person name="Ghai R."/>
            <person name="Kavagutti S V."/>
        </authorList>
    </citation>
    <scope>NUCLEOTIDE SEQUENCE</scope>
</reference>
<proteinExistence type="predicted"/>
<protein>
    <submittedName>
        <fullName evidence="10">Unannotated protein</fullName>
    </submittedName>
</protein>
<dbReference type="FunFam" id="3.40.50.2300:FF:000021">
    <property type="entry name" value="Two-component system response regulator KdpE"/>
    <property type="match status" value="1"/>
</dbReference>
<dbReference type="Pfam" id="PF00072">
    <property type="entry name" value="Response_reg"/>
    <property type="match status" value="1"/>
</dbReference>
<evidence type="ECO:0000256" key="4">
    <source>
        <dbReference type="ARBA" id="ARBA00023012"/>
    </source>
</evidence>
<keyword evidence="3" id="KW-0597">Phosphoprotein</keyword>
<dbReference type="GO" id="GO:0000976">
    <property type="term" value="F:transcription cis-regulatory region binding"/>
    <property type="evidence" value="ECO:0007669"/>
    <property type="project" value="TreeGrafter"/>
</dbReference>
<comment type="subcellular location">
    <subcellularLocation>
        <location evidence="1">Cytoplasm</location>
    </subcellularLocation>
</comment>
<dbReference type="Gene3D" id="3.40.50.2300">
    <property type="match status" value="1"/>
</dbReference>
<keyword evidence="4" id="KW-0902">Two-component regulatory system</keyword>
<dbReference type="CDD" id="cd17574">
    <property type="entry name" value="REC_OmpR"/>
    <property type="match status" value="1"/>
</dbReference>
<dbReference type="Pfam" id="PF00486">
    <property type="entry name" value="Trans_reg_C"/>
    <property type="match status" value="1"/>
</dbReference>
<dbReference type="GO" id="GO:0005829">
    <property type="term" value="C:cytosol"/>
    <property type="evidence" value="ECO:0007669"/>
    <property type="project" value="TreeGrafter"/>
</dbReference>
<evidence type="ECO:0000259" key="8">
    <source>
        <dbReference type="PROSITE" id="PS50110"/>
    </source>
</evidence>
<dbReference type="InterPro" id="IPR036388">
    <property type="entry name" value="WH-like_DNA-bd_sf"/>
</dbReference>
<keyword evidence="5" id="KW-0805">Transcription regulation</keyword>
<dbReference type="InterPro" id="IPR039420">
    <property type="entry name" value="WalR-like"/>
</dbReference>
<sequence>MSVEQTIIVIEDDPNIADLLDTYLRGAGFRALQAATGERGLELIEQHAPALAILDIGLPDIDGFDVCRRIRAKGALPVLFLTARDGEIDRVLGLELGADDYVTKPFSPREIVARVKAILRRGQPPAPVGASVIHIGDDFAIDLARREVRAKGQPVALATREFDLLAHLAANQGIALSRQQLLDGVWGADWYGDDRTVDVHVRQLRKKLGDELALATVWGIGYRLG</sequence>
<evidence type="ECO:0000259" key="9">
    <source>
        <dbReference type="PROSITE" id="PS51755"/>
    </source>
</evidence>
<dbReference type="Gene3D" id="1.10.10.10">
    <property type="entry name" value="Winged helix-like DNA-binding domain superfamily/Winged helix DNA-binding domain"/>
    <property type="match status" value="1"/>
</dbReference>
<feature type="domain" description="Response regulatory" evidence="8">
    <location>
        <begin position="6"/>
        <end position="119"/>
    </location>
</feature>
<dbReference type="AlphaFoldDB" id="A0A6J7E308"/>
<name>A0A6J7E308_9ZZZZ</name>
<dbReference type="InterPro" id="IPR011006">
    <property type="entry name" value="CheY-like_superfamily"/>
</dbReference>
<organism evidence="10">
    <name type="scientific">freshwater metagenome</name>
    <dbReference type="NCBI Taxonomy" id="449393"/>
    <lineage>
        <taxon>unclassified sequences</taxon>
        <taxon>metagenomes</taxon>
        <taxon>ecological metagenomes</taxon>
    </lineage>
</organism>
<dbReference type="CDD" id="cd00383">
    <property type="entry name" value="trans_reg_C"/>
    <property type="match status" value="1"/>
</dbReference>
<dbReference type="SUPFAM" id="SSF52172">
    <property type="entry name" value="CheY-like"/>
    <property type="match status" value="1"/>
</dbReference>
<dbReference type="PANTHER" id="PTHR48111">
    <property type="entry name" value="REGULATOR OF RPOS"/>
    <property type="match status" value="1"/>
</dbReference>
<dbReference type="PANTHER" id="PTHR48111:SF4">
    <property type="entry name" value="DNA-BINDING DUAL TRANSCRIPTIONAL REGULATOR OMPR"/>
    <property type="match status" value="1"/>
</dbReference>
<keyword evidence="2" id="KW-0963">Cytoplasm</keyword>
<dbReference type="Gene3D" id="6.10.250.690">
    <property type="match status" value="1"/>
</dbReference>
<feature type="domain" description="OmpR/PhoB-type" evidence="9">
    <location>
        <begin position="130"/>
        <end position="225"/>
    </location>
</feature>
<evidence type="ECO:0000256" key="3">
    <source>
        <dbReference type="ARBA" id="ARBA00022553"/>
    </source>
</evidence>
<evidence type="ECO:0000256" key="6">
    <source>
        <dbReference type="ARBA" id="ARBA00023125"/>
    </source>
</evidence>
<dbReference type="InterPro" id="IPR001867">
    <property type="entry name" value="OmpR/PhoB-type_DNA-bd"/>
</dbReference>
<dbReference type="SMART" id="SM00448">
    <property type="entry name" value="REC"/>
    <property type="match status" value="1"/>
</dbReference>
<keyword evidence="6" id="KW-0238">DNA-binding</keyword>
<dbReference type="InterPro" id="IPR016032">
    <property type="entry name" value="Sig_transdc_resp-reg_C-effctor"/>
</dbReference>
<dbReference type="InterPro" id="IPR001789">
    <property type="entry name" value="Sig_transdc_resp-reg_receiver"/>
</dbReference>
<dbReference type="GO" id="GO:0032993">
    <property type="term" value="C:protein-DNA complex"/>
    <property type="evidence" value="ECO:0007669"/>
    <property type="project" value="TreeGrafter"/>
</dbReference>
<gene>
    <name evidence="10" type="ORF">UFOPK3376_01190</name>
</gene>
<dbReference type="GO" id="GO:0045893">
    <property type="term" value="P:positive regulation of DNA-templated transcription"/>
    <property type="evidence" value="ECO:0007669"/>
    <property type="project" value="UniProtKB-ARBA"/>
</dbReference>
<evidence type="ECO:0000313" key="10">
    <source>
        <dbReference type="EMBL" id="CAB4877171.1"/>
    </source>
</evidence>
<accession>A0A6J7E308</accession>
<evidence type="ECO:0000256" key="2">
    <source>
        <dbReference type="ARBA" id="ARBA00022490"/>
    </source>
</evidence>
<evidence type="ECO:0000256" key="5">
    <source>
        <dbReference type="ARBA" id="ARBA00023015"/>
    </source>
</evidence>
<dbReference type="GO" id="GO:0042802">
    <property type="term" value="F:identical protein binding"/>
    <property type="evidence" value="ECO:0007669"/>
    <property type="project" value="UniProtKB-ARBA"/>
</dbReference>
<dbReference type="FunFam" id="1.10.10.10:FF:000018">
    <property type="entry name" value="DNA-binding response regulator ResD"/>
    <property type="match status" value="1"/>
</dbReference>
<evidence type="ECO:0000256" key="7">
    <source>
        <dbReference type="ARBA" id="ARBA00023163"/>
    </source>
</evidence>
<dbReference type="SMART" id="SM00862">
    <property type="entry name" value="Trans_reg_C"/>
    <property type="match status" value="1"/>
</dbReference>
<keyword evidence="7" id="KW-0804">Transcription</keyword>
<dbReference type="EMBL" id="CAFBLP010000024">
    <property type="protein sequence ID" value="CAB4877171.1"/>
    <property type="molecule type" value="Genomic_DNA"/>
</dbReference>
<dbReference type="PROSITE" id="PS50110">
    <property type="entry name" value="RESPONSE_REGULATORY"/>
    <property type="match status" value="1"/>
</dbReference>
<evidence type="ECO:0000256" key="1">
    <source>
        <dbReference type="ARBA" id="ARBA00004496"/>
    </source>
</evidence>